<evidence type="ECO:0000313" key="2">
    <source>
        <dbReference type="Proteomes" id="UP001164929"/>
    </source>
</evidence>
<protein>
    <submittedName>
        <fullName evidence="1">Uncharacterized protein</fullName>
    </submittedName>
</protein>
<dbReference type="EMBL" id="JAQIZT010000004">
    <property type="protein sequence ID" value="KAJ6999921.1"/>
    <property type="molecule type" value="Genomic_DNA"/>
</dbReference>
<dbReference type="Proteomes" id="UP001164929">
    <property type="component" value="Chromosome 4"/>
</dbReference>
<keyword evidence="2" id="KW-1185">Reference proteome</keyword>
<dbReference type="AlphaFoldDB" id="A0AAD6R086"/>
<organism evidence="1 2">
    <name type="scientific">Populus alba x Populus x berolinensis</name>
    <dbReference type="NCBI Taxonomy" id="444605"/>
    <lineage>
        <taxon>Eukaryota</taxon>
        <taxon>Viridiplantae</taxon>
        <taxon>Streptophyta</taxon>
        <taxon>Embryophyta</taxon>
        <taxon>Tracheophyta</taxon>
        <taxon>Spermatophyta</taxon>
        <taxon>Magnoliopsida</taxon>
        <taxon>eudicotyledons</taxon>
        <taxon>Gunneridae</taxon>
        <taxon>Pentapetalae</taxon>
        <taxon>rosids</taxon>
        <taxon>fabids</taxon>
        <taxon>Malpighiales</taxon>
        <taxon>Salicaceae</taxon>
        <taxon>Saliceae</taxon>
        <taxon>Populus</taxon>
    </lineage>
</organism>
<reference evidence="1 2" key="1">
    <citation type="journal article" date="2023" name="Mol. Ecol. Resour.">
        <title>Chromosome-level genome assembly of a triploid poplar Populus alba 'Berolinensis'.</title>
        <authorList>
            <person name="Chen S."/>
            <person name="Yu Y."/>
            <person name="Wang X."/>
            <person name="Wang S."/>
            <person name="Zhang T."/>
            <person name="Zhou Y."/>
            <person name="He R."/>
            <person name="Meng N."/>
            <person name="Wang Y."/>
            <person name="Liu W."/>
            <person name="Liu Z."/>
            <person name="Liu J."/>
            <person name="Guo Q."/>
            <person name="Huang H."/>
            <person name="Sederoff R.R."/>
            <person name="Wang G."/>
            <person name="Qu G."/>
            <person name="Chen S."/>
        </authorList>
    </citation>
    <scope>NUCLEOTIDE SEQUENCE [LARGE SCALE GENOMIC DNA]</scope>
    <source>
        <strain evidence="1">SC-2020</strain>
    </source>
</reference>
<sequence>MRDMEPEELKAGKGESAEFYIALALILSKHSFSVVSDLEYSVSLTIIIEHTKKQFHVPDALSTELKDSI</sequence>
<accession>A0AAD6R086</accession>
<comment type="caution">
    <text evidence="1">The sequence shown here is derived from an EMBL/GenBank/DDBJ whole genome shotgun (WGS) entry which is preliminary data.</text>
</comment>
<gene>
    <name evidence="1" type="ORF">NC653_010620</name>
</gene>
<name>A0AAD6R086_9ROSI</name>
<proteinExistence type="predicted"/>
<evidence type="ECO:0000313" key="1">
    <source>
        <dbReference type="EMBL" id="KAJ6999921.1"/>
    </source>
</evidence>